<dbReference type="EMBL" id="MDLC01000078">
    <property type="protein sequence ID" value="ODS22454.1"/>
    <property type="molecule type" value="Genomic_DNA"/>
</dbReference>
<sequence length="511" mass="58245">MATTSIHGRKTQLKPLPQLPLLHSLVKVITLYGIFNVYSEASPIDDLAGSIYFKSFALTTDFFNTEKIPLANYGLLQFSINSTVLLYPVTKGSLPTSTAGQSLSATIVSNIPQADITNFVAIPPYTLARETFSSHLTEPGLTIGTIISRIINAFNQTFETQGHPYNSPSVITLLNYIDSHTTDSYLEISSNRMRNTAIIRTIFAYLMDKIQSYQQSGASALNLELGANHLRPMIDLYMAFLIQTAVVDPLYDNLIPHTSFMAPARIQVLIFNIMSSSRLTLQTSVQGMTSRERVFLDQPLDIPGRRRHRPPEEPLPYTEYGHYLMKLIGCPLETYADPLFKWMDSLAATQELGYSGYAYFASTASGHQLSREEYLLYRYSRLLFVSVYSNLSDWSRTEIETLTRLNNHISEEIEFQEASRAHLFQTNIEAIIRRITVARSRSRFLTNCYNMFRALTIYANNVLSYVEKHPSRASYFISQDEINEIIKELEEVIDWLEKQYPCWIKLITEKK</sequence>
<organism evidence="1 2">
    <name type="scientific">Candidatus Endobugula sertula</name>
    <name type="common">Bugula neritina bacterial symbiont</name>
    <dbReference type="NCBI Taxonomy" id="62101"/>
    <lineage>
        <taxon>Bacteria</taxon>
        <taxon>Pseudomonadati</taxon>
        <taxon>Pseudomonadota</taxon>
        <taxon>Gammaproteobacteria</taxon>
        <taxon>Cellvibrionales</taxon>
        <taxon>Cellvibrionaceae</taxon>
        <taxon>Candidatus Endobugula</taxon>
    </lineage>
</organism>
<name>A0A1D2QLK8_9GAMM</name>
<proteinExistence type="predicted"/>
<protein>
    <submittedName>
        <fullName evidence="1">Uncharacterized protein</fullName>
    </submittedName>
</protein>
<evidence type="ECO:0000313" key="2">
    <source>
        <dbReference type="Proteomes" id="UP000242502"/>
    </source>
</evidence>
<dbReference type="AlphaFoldDB" id="A0A1D2QLK8"/>
<comment type="caution">
    <text evidence="1">The sequence shown here is derived from an EMBL/GenBank/DDBJ whole genome shotgun (WGS) entry which is preliminary data.</text>
</comment>
<dbReference type="Proteomes" id="UP000242502">
    <property type="component" value="Unassembled WGS sequence"/>
</dbReference>
<gene>
    <name evidence="1" type="ORF">AB835_14045</name>
</gene>
<reference evidence="1 2" key="1">
    <citation type="journal article" date="2016" name="Appl. Environ. Microbiol.">
        <title>Lack of Overt Genome Reduction in the Bryostatin-Producing Bryozoan Symbiont "Candidatus Endobugula sertula".</title>
        <authorList>
            <person name="Miller I.J."/>
            <person name="Vanee N."/>
            <person name="Fong S.S."/>
            <person name="Lim-Fong G.E."/>
            <person name="Kwan J.C."/>
        </authorList>
    </citation>
    <scope>NUCLEOTIDE SEQUENCE [LARGE SCALE GENOMIC DNA]</scope>
    <source>
        <strain evidence="1">AB1-4</strain>
    </source>
</reference>
<evidence type="ECO:0000313" key="1">
    <source>
        <dbReference type="EMBL" id="ODS22454.1"/>
    </source>
</evidence>
<accession>A0A1D2QLK8</accession>